<feature type="region of interest" description="Disordered" evidence="1">
    <location>
        <begin position="1"/>
        <end position="103"/>
    </location>
</feature>
<feature type="compositionally biased region" description="Acidic residues" evidence="1">
    <location>
        <begin position="82"/>
        <end position="92"/>
    </location>
</feature>
<keyword evidence="3" id="KW-1185">Reference proteome</keyword>
<feature type="compositionally biased region" description="Basic and acidic residues" evidence="1">
    <location>
        <begin position="34"/>
        <end position="62"/>
    </location>
</feature>
<accession>A0ABN8PML8</accession>
<dbReference type="EMBL" id="CALNXI010000922">
    <property type="protein sequence ID" value="CAH3147060.1"/>
    <property type="molecule type" value="Genomic_DNA"/>
</dbReference>
<evidence type="ECO:0000313" key="3">
    <source>
        <dbReference type="Proteomes" id="UP001159427"/>
    </source>
</evidence>
<reference evidence="2 3" key="1">
    <citation type="submission" date="2022-05" db="EMBL/GenBank/DDBJ databases">
        <authorList>
            <consortium name="Genoscope - CEA"/>
            <person name="William W."/>
        </authorList>
    </citation>
    <scope>NUCLEOTIDE SEQUENCE [LARGE SCALE GENOMIC DNA]</scope>
</reference>
<sequence>MRKKTKNTKRTAKSSSLEEGQMENDAEPLVLDGSVHDKADEMADVKARGDLELEDKDIKDDSDSVIAVIDKKPARRSNVTGDGDDDNDDAPEDVSWKASRESAIQELKKEKERLQQSKQKEKLARIERNEKLLEQKERKRAREYSRLPTEVLQHIAKQQESQAKKDVVQSTVATGNHVTFDSDDEQEEETEIYDEAPPVKVLVLPKETEKPKKIQESAKLFLREQLFGNRIQRISAVRDLDRRKTGFVFNPATNFARKSKKFKRKEWHKNPKWSLSCCLALLLPLNNLQKEIGGLAGMNILRQQLQTGRIEMPSTANTVRARGTVDITLEDRDVDCKKEEETTTRSGLNKAFLHYTRRHS</sequence>
<proteinExistence type="predicted"/>
<gene>
    <name evidence="2" type="ORF">PEVE_00044156</name>
</gene>
<evidence type="ECO:0000256" key="1">
    <source>
        <dbReference type="SAM" id="MobiDB-lite"/>
    </source>
</evidence>
<evidence type="ECO:0000313" key="2">
    <source>
        <dbReference type="EMBL" id="CAH3147060.1"/>
    </source>
</evidence>
<protein>
    <submittedName>
        <fullName evidence="2">Uncharacterized protein</fullName>
    </submittedName>
</protein>
<dbReference type="Proteomes" id="UP001159427">
    <property type="component" value="Unassembled WGS sequence"/>
</dbReference>
<name>A0ABN8PML8_9CNID</name>
<comment type="caution">
    <text evidence="2">The sequence shown here is derived from an EMBL/GenBank/DDBJ whole genome shotgun (WGS) entry which is preliminary data.</text>
</comment>
<feature type="compositionally biased region" description="Basic residues" evidence="1">
    <location>
        <begin position="1"/>
        <end position="12"/>
    </location>
</feature>
<organism evidence="2 3">
    <name type="scientific">Porites evermanni</name>
    <dbReference type="NCBI Taxonomy" id="104178"/>
    <lineage>
        <taxon>Eukaryota</taxon>
        <taxon>Metazoa</taxon>
        <taxon>Cnidaria</taxon>
        <taxon>Anthozoa</taxon>
        <taxon>Hexacorallia</taxon>
        <taxon>Scleractinia</taxon>
        <taxon>Fungiina</taxon>
        <taxon>Poritidae</taxon>
        <taxon>Porites</taxon>
    </lineage>
</organism>